<keyword evidence="5" id="KW-1185">Reference proteome</keyword>
<reference evidence="2 5" key="1">
    <citation type="submission" date="2020-07" db="EMBL/GenBank/DDBJ databases">
        <title>Sequencing the genomes of 1000 actinobacteria strains.</title>
        <authorList>
            <person name="Klenk H.-P."/>
        </authorList>
    </citation>
    <scope>NUCLEOTIDE SEQUENCE [LARGE SCALE GENOMIC DNA]</scope>
    <source>
        <strain evidence="3 4">DSM 44104</strain>
        <strain evidence="2 5">DSM 44749</strain>
    </source>
</reference>
<keyword evidence="1" id="KW-0812">Transmembrane</keyword>
<protein>
    <submittedName>
        <fullName evidence="2">Heme A synthase</fullName>
    </submittedName>
</protein>
<dbReference type="EMBL" id="JACCCZ010000001">
    <property type="protein sequence ID" value="NYG00023.1"/>
    <property type="molecule type" value="Genomic_DNA"/>
</dbReference>
<dbReference type="EMBL" id="PHUJ01000003">
    <property type="protein sequence ID" value="PKB29478.1"/>
    <property type="molecule type" value="Genomic_DNA"/>
</dbReference>
<feature type="transmembrane region" description="Helical" evidence="1">
    <location>
        <begin position="12"/>
        <end position="34"/>
    </location>
</feature>
<evidence type="ECO:0000313" key="2">
    <source>
        <dbReference type="EMBL" id="NYG00023.1"/>
    </source>
</evidence>
<keyword evidence="1" id="KW-0472">Membrane</keyword>
<evidence type="ECO:0000313" key="5">
    <source>
        <dbReference type="Proteomes" id="UP000549695"/>
    </source>
</evidence>
<comment type="caution">
    <text evidence="2">The sequence shown here is derived from an EMBL/GenBank/DDBJ whole genome shotgun (WGS) entry which is preliminary data.</text>
</comment>
<proteinExistence type="predicted"/>
<dbReference type="GeneID" id="98050144"/>
<feature type="transmembrane region" description="Helical" evidence="1">
    <location>
        <begin position="40"/>
        <end position="58"/>
    </location>
</feature>
<evidence type="ECO:0000313" key="4">
    <source>
        <dbReference type="Proteomes" id="UP000232453"/>
    </source>
</evidence>
<name>A0A852VT04_PSEA5</name>
<evidence type="ECO:0000256" key="1">
    <source>
        <dbReference type="SAM" id="Phobius"/>
    </source>
</evidence>
<accession>A0A852VT04</accession>
<organism evidence="2 5">
    <name type="scientific">Pseudonocardia alni</name>
    <name type="common">Amycolata alni</name>
    <dbReference type="NCBI Taxonomy" id="33907"/>
    <lineage>
        <taxon>Bacteria</taxon>
        <taxon>Bacillati</taxon>
        <taxon>Actinomycetota</taxon>
        <taxon>Actinomycetes</taxon>
        <taxon>Pseudonocardiales</taxon>
        <taxon>Pseudonocardiaceae</taxon>
        <taxon>Pseudonocardia</taxon>
    </lineage>
</organism>
<accession>A0AA44ULW8</accession>
<dbReference type="AlphaFoldDB" id="A0A852VT04"/>
<dbReference type="Proteomes" id="UP000232453">
    <property type="component" value="Unassembled WGS sequence"/>
</dbReference>
<keyword evidence="1" id="KW-1133">Transmembrane helix</keyword>
<gene>
    <name evidence="3" type="ORF">ATL51_1109</name>
    <name evidence="2" type="ORF">HDA37_000308</name>
</gene>
<dbReference type="Proteomes" id="UP000549695">
    <property type="component" value="Unassembled WGS sequence"/>
</dbReference>
<dbReference type="RefSeq" id="WP_139282752.1">
    <property type="nucleotide sequence ID" value="NZ_BAAAJZ010000011.1"/>
</dbReference>
<evidence type="ECO:0000313" key="3">
    <source>
        <dbReference type="EMBL" id="PKB29478.1"/>
    </source>
</evidence>
<sequence>MFRAAPQSRATEVRTVVLAGVLMVLLAVATIVSVPLAPTAVTLALAAAALAVRPLVVAHVRRGTRAERVAAHR</sequence>